<comment type="similarity">
    <text evidence="7">Belongs to the glycosyl hydrolase 24 family.</text>
</comment>
<evidence type="ECO:0000256" key="6">
    <source>
        <dbReference type="ARBA" id="ARBA00023295"/>
    </source>
</evidence>
<dbReference type="InterPro" id="IPR023347">
    <property type="entry name" value="Lysozyme_dom_sf"/>
</dbReference>
<dbReference type="CAZy" id="GH24">
    <property type="family name" value="Glycoside Hydrolase Family 24"/>
</dbReference>
<evidence type="ECO:0000256" key="7">
    <source>
        <dbReference type="RuleBase" id="RU003788"/>
    </source>
</evidence>
<keyword evidence="6 7" id="KW-0326">Glycosidase</keyword>
<dbReference type="InterPro" id="IPR023346">
    <property type="entry name" value="Lysozyme-like_dom_sf"/>
</dbReference>
<evidence type="ECO:0000256" key="4">
    <source>
        <dbReference type="ARBA" id="ARBA00022801"/>
    </source>
</evidence>
<sequence>MAHVTNKCIKLVKKFEGLYKKAYRDEVGVWTIGYGITNADKSITGATIKAGLVISEKTADNWLERSLNSKYLQKVMKYDKKYNWNQNEIDALVSFAYNIGSIDGLTANGTRSRATIAAKILEYNKAAGKVYRGLTRRRKAERKLFLTATKAKKKAKKKAVKKVYAKVNTKHDPLTIRKSASSTAAVLGRVPKKSKVKVIKKGSTWTKVKYKSVTGYSATKYLKF</sequence>
<dbReference type="GO" id="GO:0042742">
    <property type="term" value="P:defense response to bacterium"/>
    <property type="evidence" value="ECO:0007669"/>
    <property type="project" value="UniProtKB-KW"/>
</dbReference>
<dbReference type="GO" id="GO:0003796">
    <property type="term" value="F:lysozyme activity"/>
    <property type="evidence" value="ECO:0007669"/>
    <property type="project" value="UniProtKB-EC"/>
</dbReference>
<keyword evidence="2 7" id="KW-0929">Antimicrobial</keyword>
<dbReference type="InterPro" id="IPR034690">
    <property type="entry name" value="Endolysin_T4_type"/>
</dbReference>
<keyword evidence="3 7" id="KW-0081">Bacteriolytic enzyme</keyword>
<dbReference type="AlphaFoldDB" id="D4MWZ1"/>
<dbReference type="Gene3D" id="2.30.30.40">
    <property type="entry name" value="SH3 Domains"/>
    <property type="match status" value="1"/>
</dbReference>
<evidence type="ECO:0000256" key="3">
    <source>
        <dbReference type="ARBA" id="ARBA00022638"/>
    </source>
</evidence>
<reference evidence="9 10" key="2">
    <citation type="submission" date="2010-03" db="EMBL/GenBank/DDBJ databases">
        <authorList>
            <person name="Pajon A."/>
        </authorList>
    </citation>
    <scope>NUCLEOTIDE SEQUENCE [LARGE SCALE GENOMIC DNA]</scope>
    <source>
        <strain evidence="9 10">SSC/2</strain>
    </source>
</reference>
<dbReference type="PANTHER" id="PTHR38107">
    <property type="match status" value="1"/>
</dbReference>
<reference evidence="9 10" key="1">
    <citation type="submission" date="2010-03" db="EMBL/GenBank/DDBJ databases">
        <title>The genome sequence of Clostridiales sp. SSC/2.</title>
        <authorList>
            <consortium name="metaHIT consortium -- http://www.metahit.eu/"/>
            <person name="Pajon A."/>
            <person name="Turner K."/>
            <person name="Parkhill J."/>
            <person name="Duncan S."/>
            <person name="Flint H."/>
        </authorList>
    </citation>
    <scope>NUCLEOTIDE SEQUENCE [LARGE SCALE GENOMIC DNA]</scope>
    <source>
        <strain evidence="9 10">SSC/2</strain>
    </source>
</reference>
<dbReference type="InterPro" id="IPR033907">
    <property type="entry name" value="Endolysin_autolysin"/>
</dbReference>
<dbReference type="CDD" id="cd00737">
    <property type="entry name" value="lyz_endolysin_autolysin"/>
    <property type="match status" value="1"/>
</dbReference>
<dbReference type="Proteomes" id="UP000008960">
    <property type="component" value="Chromosome"/>
</dbReference>
<organism evidence="9 10">
    <name type="scientific">Anaerostipes hadrus</name>
    <dbReference type="NCBI Taxonomy" id="649756"/>
    <lineage>
        <taxon>Bacteria</taxon>
        <taxon>Bacillati</taxon>
        <taxon>Bacillota</taxon>
        <taxon>Clostridia</taxon>
        <taxon>Lachnospirales</taxon>
        <taxon>Lachnospiraceae</taxon>
        <taxon>Anaerostipes</taxon>
    </lineage>
</organism>
<dbReference type="PROSITE" id="PS51781">
    <property type="entry name" value="SH3B"/>
    <property type="match status" value="1"/>
</dbReference>
<evidence type="ECO:0000313" key="10">
    <source>
        <dbReference type="Proteomes" id="UP000008960"/>
    </source>
</evidence>
<dbReference type="GO" id="GO:0016998">
    <property type="term" value="P:cell wall macromolecule catabolic process"/>
    <property type="evidence" value="ECO:0007669"/>
    <property type="project" value="InterPro"/>
</dbReference>
<dbReference type="PANTHER" id="PTHR38107:SF3">
    <property type="entry name" value="LYSOZYME RRRD-RELATED"/>
    <property type="match status" value="1"/>
</dbReference>
<dbReference type="HAMAP" id="MF_04110">
    <property type="entry name" value="ENDOLYSIN_T4"/>
    <property type="match status" value="1"/>
</dbReference>
<keyword evidence="4 7" id="KW-0378">Hydrolase</keyword>
<dbReference type="Pfam" id="PF00959">
    <property type="entry name" value="Phage_lysozyme"/>
    <property type="match status" value="1"/>
</dbReference>
<evidence type="ECO:0000256" key="1">
    <source>
        <dbReference type="ARBA" id="ARBA00000632"/>
    </source>
</evidence>
<gene>
    <name evidence="9" type="ORF">CL2_00120</name>
</gene>
<feature type="domain" description="SH3b" evidence="8">
    <location>
        <begin position="162"/>
        <end position="224"/>
    </location>
</feature>
<dbReference type="Pfam" id="PF08239">
    <property type="entry name" value="SH3_3"/>
    <property type="match status" value="1"/>
</dbReference>
<dbReference type="SUPFAM" id="SSF53955">
    <property type="entry name" value="Lysozyme-like"/>
    <property type="match status" value="1"/>
</dbReference>
<evidence type="ECO:0000256" key="2">
    <source>
        <dbReference type="ARBA" id="ARBA00022529"/>
    </source>
</evidence>
<dbReference type="GO" id="GO:0009253">
    <property type="term" value="P:peptidoglycan catabolic process"/>
    <property type="evidence" value="ECO:0007669"/>
    <property type="project" value="InterPro"/>
</dbReference>
<dbReference type="EC" id="3.2.1.17" evidence="7"/>
<dbReference type="EMBL" id="FP929061">
    <property type="protein sequence ID" value="CBL37136.1"/>
    <property type="molecule type" value="Genomic_DNA"/>
</dbReference>
<keyword evidence="5" id="KW-1035">Host cytoplasm</keyword>
<proteinExistence type="inferred from homology"/>
<evidence type="ECO:0000256" key="5">
    <source>
        <dbReference type="ARBA" id="ARBA00023200"/>
    </source>
</evidence>
<dbReference type="RefSeq" id="WP_015530157.1">
    <property type="nucleotide sequence ID" value="NC_021016.1"/>
</dbReference>
<name>D4MWZ1_ANAHA</name>
<accession>D4MWZ1</accession>
<dbReference type="InterPro" id="IPR051018">
    <property type="entry name" value="Bacteriophage_GH24"/>
</dbReference>
<dbReference type="InterPro" id="IPR002196">
    <property type="entry name" value="Glyco_hydro_24"/>
</dbReference>
<dbReference type="Gene3D" id="1.10.530.40">
    <property type="match status" value="1"/>
</dbReference>
<evidence type="ECO:0000259" key="8">
    <source>
        <dbReference type="PROSITE" id="PS51781"/>
    </source>
</evidence>
<comment type="catalytic activity">
    <reaction evidence="1 7">
        <text>Hydrolysis of (1-&gt;4)-beta-linkages between N-acetylmuramic acid and N-acetyl-D-glucosamine residues in a peptidoglycan and between N-acetyl-D-glucosamine residues in chitodextrins.</text>
        <dbReference type="EC" id="3.2.1.17"/>
    </reaction>
</comment>
<dbReference type="GO" id="GO:0031640">
    <property type="term" value="P:killing of cells of another organism"/>
    <property type="evidence" value="ECO:0007669"/>
    <property type="project" value="UniProtKB-KW"/>
</dbReference>
<dbReference type="InterPro" id="IPR003646">
    <property type="entry name" value="SH3-like_bac-type"/>
</dbReference>
<evidence type="ECO:0000313" key="9">
    <source>
        <dbReference type="EMBL" id="CBL37136.1"/>
    </source>
</evidence>
<dbReference type="KEGG" id="bprl:CL2_00120"/>
<protein>
    <recommendedName>
        <fullName evidence="7">Lysozyme</fullName>
        <ecNumber evidence="7">3.2.1.17</ecNumber>
    </recommendedName>
</protein>